<comment type="caution">
    <text evidence="1">The sequence shown here is derived from an EMBL/GenBank/DDBJ whole genome shotgun (WGS) entry which is preliminary data.</text>
</comment>
<gene>
    <name evidence="1" type="ORF">S12H4_37977</name>
</gene>
<accession>X1TNC3</accession>
<name>X1TNC3_9ZZZZ</name>
<protein>
    <submittedName>
        <fullName evidence="1">Uncharacterized protein</fullName>
    </submittedName>
</protein>
<dbReference type="AlphaFoldDB" id="X1TNC3"/>
<organism evidence="1">
    <name type="scientific">marine sediment metagenome</name>
    <dbReference type="NCBI Taxonomy" id="412755"/>
    <lineage>
        <taxon>unclassified sequences</taxon>
        <taxon>metagenomes</taxon>
        <taxon>ecological metagenomes</taxon>
    </lineage>
</organism>
<proteinExistence type="predicted"/>
<evidence type="ECO:0000313" key="1">
    <source>
        <dbReference type="EMBL" id="GAI89055.1"/>
    </source>
</evidence>
<dbReference type="EMBL" id="BARW01022815">
    <property type="protein sequence ID" value="GAI89055.1"/>
    <property type="molecule type" value="Genomic_DNA"/>
</dbReference>
<sequence>MAIEDPTTYAEWYWKNSVDANILISEDTEKVYAPIVSQILDSPEIKEFIPDSLKPFYNTLKAPESQYVDPLQLITTTAFTRVWSLFAGEEVARPAKGRIQA</sequence>
<feature type="non-terminal residue" evidence="1">
    <location>
        <position position="101"/>
    </location>
</feature>
<reference evidence="1" key="1">
    <citation type="journal article" date="2014" name="Front. Microbiol.">
        <title>High frequency of phylogenetically diverse reductive dehalogenase-homologous genes in deep subseafloor sedimentary metagenomes.</title>
        <authorList>
            <person name="Kawai M."/>
            <person name="Futagami T."/>
            <person name="Toyoda A."/>
            <person name="Takaki Y."/>
            <person name="Nishi S."/>
            <person name="Hori S."/>
            <person name="Arai W."/>
            <person name="Tsubouchi T."/>
            <person name="Morono Y."/>
            <person name="Uchiyama I."/>
            <person name="Ito T."/>
            <person name="Fujiyama A."/>
            <person name="Inagaki F."/>
            <person name="Takami H."/>
        </authorList>
    </citation>
    <scope>NUCLEOTIDE SEQUENCE</scope>
    <source>
        <strain evidence="1">Expedition CK06-06</strain>
    </source>
</reference>